<evidence type="ECO:0000256" key="4">
    <source>
        <dbReference type="ARBA" id="ARBA00022553"/>
    </source>
</evidence>
<feature type="transmembrane region" description="Helical" evidence="11">
    <location>
        <begin position="179"/>
        <end position="201"/>
    </location>
</feature>
<keyword evidence="14" id="KW-0547">Nucleotide-binding</keyword>
<dbReference type="CDD" id="cd00082">
    <property type="entry name" value="HisKA"/>
    <property type="match status" value="1"/>
</dbReference>
<dbReference type="InterPro" id="IPR004358">
    <property type="entry name" value="Sig_transdc_His_kin-like_C"/>
</dbReference>
<evidence type="ECO:0000256" key="7">
    <source>
        <dbReference type="ARBA" id="ARBA00022777"/>
    </source>
</evidence>
<keyword evidence="5" id="KW-0808">Transferase</keyword>
<dbReference type="SMART" id="SM00388">
    <property type="entry name" value="HisKA"/>
    <property type="match status" value="1"/>
</dbReference>
<evidence type="ECO:0000256" key="9">
    <source>
        <dbReference type="ARBA" id="ARBA00023012"/>
    </source>
</evidence>
<dbReference type="InterPro" id="IPR050351">
    <property type="entry name" value="BphY/WalK/GraS-like"/>
</dbReference>
<evidence type="ECO:0000256" key="2">
    <source>
        <dbReference type="ARBA" id="ARBA00004236"/>
    </source>
</evidence>
<dbReference type="RefSeq" id="WP_253237419.1">
    <property type="nucleotide sequence ID" value="NZ_JAMYJR010000011.1"/>
</dbReference>
<name>A0ABT1DNF0_9ACTN</name>
<reference evidence="14 15" key="1">
    <citation type="submission" date="2022-06" db="EMBL/GenBank/DDBJ databases">
        <title>New Species of the Genus Actinoplanes, ActinopZanes ferrugineus.</title>
        <authorList>
            <person name="Ding P."/>
        </authorList>
    </citation>
    <scope>NUCLEOTIDE SEQUENCE [LARGE SCALE GENOMIC DNA]</scope>
    <source>
        <strain evidence="14 15">TRM88003</strain>
    </source>
</reference>
<organism evidence="14 15">
    <name type="scientific">Paractinoplanes aksuensis</name>
    <dbReference type="NCBI Taxonomy" id="2939490"/>
    <lineage>
        <taxon>Bacteria</taxon>
        <taxon>Bacillati</taxon>
        <taxon>Actinomycetota</taxon>
        <taxon>Actinomycetes</taxon>
        <taxon>Micromonosporales</taxon>
        <taxon>Micromonosporaceae</taxon>
        <taxon>Paractinoplanes</taxon>
    </lineage>
</organism>
<keyword evidence="4" id="KW-0597">Phosphoprotein</keyword>
<evidence type="ECO:0000256" key="10">
    <source>
        <dbReference type="ARBA" id="ARBA00039401"/>
    </source>
</evidence>
<gene>
    <name evidence="14" type="ORF">M1L60_11850</name>
</gene>
<dbReference type="Proteomes" id="UP001523369">
    <property type="component" value="Unassembled WGS sequence"/>
</dbReference>
<dbReference type="Gene3D" id="3.30.565.10">
    <property type="entry name" value="Histidine kinase-like ATPase, C-terminal domain"/>
    <property type="match status" value="1"/>
</dbReference>
<accession>A0ABT1DNF0</accession>
<comment type="caution">
    <text evidence="14">The sequence shown here is derived from an EMBL/GenBank/DDBJ whole genome shotgun (WGS) entry which is preliminary data.</text>
</comment>
<comment type="catalytic activity">
    <reaction evidence="1">
        <text>ATP + protein L-histidine = ADP + protein N-phospho-L-histidine.</text>
        <dbReference type="EC" id="2.7.13.3"/>
    </reaction>
</comment>
<dbReference type="InterPro" id="IPR007891">
    <property type="entry name" value="CHASE3"/>
</dbReference>
<evidence type="ECO:0000256" key="1">
    <source>
        <dbReference type="ARBA" id="ARBA00000085"/>
    </source>
</evidence>
<keyword evidence="14" id="KW-0067">ATP-binding</keyword>
<evidence type="ECO:0000256" key="11">
    <source>
        <dbReference type="SAM" id="Phobius"/>
    </source>
</evidence>
<dbReference type="Pfam" id="PF02518">
    <property type="entry name" value="HATPase_c"/>
    <property type="match status" value="1"/>
</dbReference>
<dbReference type="Pfam" id="PF05227">
    <property type="entry name" value="CHASE3"/>
    <property type="match status" value="1"/>
</dbReference>
<dbReference type="Pfam" id="PF00672">
    <property type="entry name" value="HAMP"/>
    <property type="match status" value="1"/>
</dbReference>
<evidence type="ECO:0000256" key="5">
    <source>
        <dbReference type="ARBA" id="ARBA00022679"/>
    </source>
</evidence>
<evidence type="ECO:0000313" key="15">
    <source>
        <dbReference type="Proteomes" id="UP001523369"/>
    </source>
</evidence>
<protein>
    <recommendedName>
        <fullName evidence="10">Sensor-like histidine kinase SenX3</fullName>
        <ecNumber evidence="3">2.7.13.3</ecNumber>
    </recommendedName>
</protein>
<dbReference type="CDD" id="cd00075">
    <property type="entry name" value="HATPase"/>
    <property type="match status" value="1"/>
</dbReference>
<dbReference type="Gene3D" id="6.10.340.10">
    <property type="match status" value="1"/>
</dbReference>
<evidence type="ECO:0000256" key="3">
    <source>
        <dbReference type="ARBA" id="ARBA00012438"/>
    </source>
</evidence>
<dbReference type="EMBL" id="JAMYJR010000011">
    <property type="protein sequence ID" value="MCO8271286.1"/>
    <property type="molecule type" value="Genomic_DNA"/>
</dbReference>
<dbReference type="InterPro" id="IPR003660">
    <property type="entry name" value="HAMP_dom"/>
</dbReference>
<keyword evidence="11" id="KW-0472">Membrane</keyword>
<feature type="transmembrane region" description="Helical" evidence="11">
    <location>
        <begin position="12"/>
        <end position="32"/>
    </location>
</feature>
<proteinExistence type="predicted"/>
<feature type="domain" description="HAMP" evidence="13">
    <location>
        <begin position="204"/>
        <end position="256"/>
    </location>
</feature>
<keyword evidence="6 11" id="KW-0812">Transmembrane</keyword>
<dbReference type="InterPro" id="IPR003661">
    <property type="entry name" value="HisK_dim/P_dom"/>
</dbReference>
<sequence>MRTFTKLKYRVAGGFTVLLLLFLTLIVAHFAVTERQRVRQEGVTQRIDVARDTNRAVLQYMTDAETGIRGFQLTGGTTFLEPYISGRAGAFSALQRLDEDPLDEETARLVQLERLAAEDWLYGYAIPIVNAGVADADDARAARGKDLFDRLRTANADVFAAVESYEQSAGADARGSSQLAALFFAGLATLVVLAGLGLAMLHQRHLLVPLEHIRLTLRRLVEGDLSARVVPSGPGELRAVAGTVNELAAGTERLIGADRARAARSELRQAVTHELQEPGEAADTGRRIAELIGTTLAAATVHSRITIQAGLPVVVDWPAGAAPLDESVIEQARSCAPGGSLRPAGLPGGIVVPLSGDAGCPPGLICVVRPDRPEWREEDRRLLIGLAREIDHAAHQERLRLRQARLINELRVLDEQKNVFVATVTHELRTPLTSILGYSEMLAEDEEHRQGLSPAQARGVGAILRNAHRLEATVADLLLLDRSVERGGASVPVDLARLVREVHATLGVAARAKGLDCTLATEPAWVRGDAVQLERAVRNLLDNAVKFTAPGGHLDCRLDCTDERAVVTVTDTGIGIPADDVPGLFTPFHRAANAMDQAVQGNGLGLAIVRNIVSDHGGTVTALSELGRGSTFTMSLPLILNRLAEPSRSGRG</sequence>
<evidence type="ECO:0000259" key="13">
    <source>
        <dbReference type="PROSITE" id="PS50885"/>
    </source>
</evidence>
<dbReference type="PANTHER" id="PTHR42878">
    <property type="entry name" value="TWO-COMPONENT HISTIDINE KINASE"/>
    <property type="match status" value="1"/>
</dbReference>
<dbReference type="InterPro" id="IPR036890">
    <property type="entry name" value="HATPase_C_sf"/>
</dbReference>
<dbReference type="CDD" id="cd06225">
    <property type="entry name" value="HAMP"/>
    <property type="match status" value="1"/>
</dbReference>
<feature type="domain" description="Histidine kinase" evidence="12">
    <location>
        <begin position="423"/>
        <end position="640"/>
    </location>
</feature>
<dbReference type="PROSITE" id="PS50109">
    <property type="entry name" value="HIS_KIN"/>
    <property type="match status" value="1"/>
</dbReference>
<keyword evidence="9" id="KW-0902">Two-component regulatory system</keyword>
<dbReference type="InterPro" id="IPR005467">
    <property type="entry name" value="His_kinase_dom"/>
</dbReference>
<dbReference type="SUPFAM" id="SSF55874">
    <property type="entry name" value="ATPase domain of HSP90 chaperone/DNA topoisomerase II/histidine kinase"/>
    <property type="match status" value="1"/>
</dbReference>
<dbReference type="InterPro" id="IPR036097">
    <property type="entry name" value="HisK_dim/P_sf"/>
</dbReference>
<dbReference type="PRINTS" id="PR00344">
    <property type="entry name" value="BCTRLSENSOR"/>
</dbReference>
<keyword evidence="15" id="KW-1185">Reference proteome</keyword>
<dbReference type="SUPFAM" id="SSF47384">
    <property type="entry name" value="Homodimeric domain of signal transducing histidine kinase"/>
    <property type="match status" value="1"/>
</dbReference>
<dbReference type="SMART" id="SM00387">
    <property type="entry name" value="HATPase_c"/>
    <property type="match status" value="1"/>
</dbReference>
<dbReference type="PANTHER" id="PTHR42878:SF13">
    <property type="entry name" value="HISTIDINE KINASE"/>
    <property type="match status" value="1"/>
</dbReference>
<dbReference type="PROSITE" id="PS50885">
    <property type="entry name" value="HAMP"/>
    <property type="match status" value="1"/>
</dbReference>
<dbReference type="Gene3D" id="1.10.287.130">
    <property type="match status" value="1"/>
</dbReference>
<comment type="subcellular location">
    <subcellularLocation>
        <location evidence="2">Cell membrane</location>
    </subcellularLocation>
</comment>
<dbReference type="InterPro" id="IPR003594">
    <property type="entry name" value="HATPase_dom"/>
</dbReference>
<keyword evidence="8 11" id="KW-1133">Transmembrane helix</keyword>
<dbReference type="EC" id="2.7.13.3" evidence="3"/>
<evidence type="ECO:0000256" key="8">
    <source>
        <dbReference type="ARBA" id="ARBA00022989"/>
    </source>
</evidence>
<dbReference type="SMART" id="SM00304">
    <property type="entry name" value="HAMP"/>
    <property type="match status" value="1"/>
</dbReference>
<evidence type="ECO:0000256" key="6">
    <source>
        <dbReference type="ARBA" id="ARBA00022692"/>
    </source>
</evidence>
<evidence type="ECO:0000259" key="12">
    <source>
        <dbReference type="PROSITE" id="PS50109"/>
    </source>
</evidence>
<dbReference type="Pfam" id="PF00512">
    <property type="entry name" value="HisKA"/>
    <property type="match status" value="1"/>
</dbReference>
<evidence type="ECO:0000313" key="14">
    <source>
        <dbReference type="EMBL" id="MCO8271286.1"/>
    </source>
</evidence>
<dbReference type="GO" id="GO:0005524">
    <property type="term" value="F:ATP binding"/>
    <property type="evidence" value="ECO:0007669"/>
    <property type="project" value="UniProtKB-KW"/>
</dbReference>
<keyword evidence="7" id="KW-0418">Kinase</keyword>